<proteinExistence type="predicted"/>
<keyword evidence="2" id="KW-0378">Hydrolase</keyword>
<dbReference type="RefSeq" id="WP_336927412.1">
    <property type="nucleotide sequence ID" value="NZ_JBANRO010000013.1"/>
</dbReference>
<protein>
    <submittedName>
        <fullName evidence="2">Serine hydrolase domain-containing protein</fullName>
        <ecNumber evidence="2">3.-.-.-</ecNumber>
    </submittedName>
</protein>
<gene>
    <name evidence="2" type="ORF">ACFODU_02640</name>
</gene>
<evidence type="ECO:0000259" key="1">
    <source>
        <dbReference type="Pfam" id="PF00144"/>
    </source>
</evidence>
<dbReference type="Gene3D" id="3.40.710.10">
    <property type="entry name" value="DD-peptidase/beta-lactamase superfamily"/>
    <property type="match status" value="1"/>
</dbReference>
<dbReference type="InterPro" id="IPR050789">
    <property type="entry name" value="Diverse_Enzym_Activities"/>
</dbReference>
<organism evidence="2 3">
    <name type="scientific">Alteraurantiacibacter palmitatis</name>
    <dbReference type="NCBI Taxonomy" id="2054628"/>
    <lineage>
        <taxon>Bacteria</taxon>
        <taxon>Pseudomonadati</taxon>
        <taxon>Pseudomonadota</taxon>
        <taxon>Alphaproteobacteria</taxon>
        <taxon>Sphingomonadales</taxon>
        <taxon>Erythrobacteraceae</taxon>
        <taxon>Alteraurantiacibacter</taxon>
    </lineage>
</organism>
<dbReference type="Pfam" id="PF00144">
    <property type="entry name" value="Beta-lactamase"/>
    <property type="match status" value="1"/>
</dbReference>
<dbReference type="InterPro" id="IPR006311">
    <property type="entry name" value="TAT_signal"/>
</dbReference>
<evidence type="ECO:0000313" key="3">
    <source>
        <dbReference type="Proteomes" id="UP001595456"/>
    </source>
</evidence>
<dbReference type="PROSITE" id="PS51318">
    <property type="entry name" value="TAT"/>
    <property type="match status" value="1"/>
</dbReference>
<feature type="domain" description="Beta-lactamase-related" evidence="1">
    <location>
        <begin position="55"/>
        <end position="427"/>
    </location>
</feature>
<dbReference type="EC" id="3.-.-.-" evidence="2"/>
<evidence type="ECO:0000313" key="2">
    <source>
        <dbReference type="EMBL" id="MFC3096699.1"/>
    </source>
</evidence>
<accession>A0ABV7E1U1</accession>
<dbReference type="PANTHER" id="PTHR43283">
    <property type="entry name" value="BETA-LACTAMASE-RELATED"/>
    <property type="match status" value="1"/>
</dbReference>
<dbReference type="InterPro" id="IPR012338">
    <property type="entry name" value="Beta-lactam/transpept-like"/>
</dbReference>
<dbReference type="GO" id="GO:0016787">
    <property type="term" value="F:hydrolase activity"/>
    <property type="evidence" value="ECO:0007669"/>
    <property type="project" value="UniProtKB-KW"/>
</dbReference>
<sequence length="448" mass="47256">MEANRVLGTALSRRQFVGAGSLAALGALSGLSLPQLAFAQGAGGEAARRWPGVANMVRSYVGDGRVANMVVALGMGPGDPEVIAMGNTSFASGIAADADSLYRIYSMTKPITGMATFACIEEGWLELDQPIADILPAFARMQVQKVYDGPITPDNLEPATRPLTVRHCLTHTAGLGYSIVQQGPLSDAYTAAGLVPGLVTRMENVPAFRGTPVGNLALFADRLAEMPLVAQPGTRWVYSVGLDLLGRVIEVVTGKSFDRFLKERFFDPLGMNSTFFQVPLTQAHRFTANYFLLNGMLVPIDLPDSSVYLGPPPFPFGGAGLVSSARDYDRFLAMIAGRGTVDGVTVLDRSSVEQATSDLMPDTLAPDGGFSSGGRDFGYGAGGLVGRGDAAGLFGWFGAAGTCGLVDMNSGLRHTLMTQYMPSMEYSVQNDFPLVVAADAAALASRRS</sequence>
<comment type="caution">
    <text evidence="2">The sequence shown here is derived from an EMBL/GenBank/DDBJ whole genome shotgun (WGS) entry which is preliminary data.</text>
</comment>
<dbReference type="Proteomes" id="UP001595456">
    <property type="component" value="Unassembled WGS sequence"/>
</dbReference>
<name>A0ABV7E1U1_9SPHN</name>
<dbReference type="SUPFAM" id="SSF56601">
    <property type="entry name" value="beta-lactamase/transpeptidase-like"/>
    <property type="match status" value="1"/>
</dbReference>
<keyword evidence="3" id="KW-1185">Reference proteome</keyword>
<dbReference type="EMBL" id="JBHRST010000003">
    <property type="protein sequence ID" value="MFC3096699.1"/>
    <property type="molecule type" value="Genomic_DNA"/>
</dbReference>
<dbReference type="PANTHER" id="PTHR43283:SF3">
    <property type="entry name" value="BETA-LACTAMASE FAMILY PROTEIN (AFU_ORTHOLOGUE AFUA_5G07500)"/>
    <property type="match status" value="1"/>
</dbReference>
<dbReference type="InterPro" id="IPR001466">
    <property type="entry name" value="Beta-lactam-related"/>
</dbReference>
<reference evidence="3" key="1">
    <citation type="journal article" date="2019" name="Int. J. Syst. Evol. Microbiol.">
        <title>The Global Catalogue of Microorganisms (GCM) 10K type strain sequencing project: providing services to taxonomists for standard genome sequencing and annotation.</title>
        <authorList>
            <consortium name="The Broad Institute Genomics Platform"/>
            <consortium name="The Broad Institute Genome Sequencing Center for Infectious Disease"/>
            <person name="Wu L."/>
            <person name="Ma J."/>
        </authorList>
    </citation>
    <scope>NUCLEOTIDE SEQUENCE [LARGE SCALE GENOMIC DNA]</scope>
    <source>
        <strain evidence="3">KCTC 52607</strain>
    </source>
</reference>